<accession>A0A4U5PIY3</accession>
<feature type="repeat" description="WD" evidence="3">
    <location>
        <begin position="107"/>
        <end position="134"/>
    </location>
</feature>
<dbReference type="Pfam" id="PF00400">
    <property type="entry name" value="WD40"/>
    <property type="match status" value="1"/>
</dbReference>
<dbReference type="SUPFAM" id="SSF50978">
    <property type="entry name" value="WD40 repeat-like"/>
    <property type="match status" value="1"/>
</dbReference>
<evidence type="ECO:0000256" key="2">
    <source>
        <dbReference type="ARBA" id="ARBA00041558"/>
    </source>
</evidence>
<dbReference type="GO" id="GO:0003723">
    <property type="term" value="F:RNA binding"/>
    <property type="evidence" value="ECO:0007669"/>
    <property type="project" value="TreeGrafter"/>
</dbReference>
<reference evidence="4 5" key="2">
    <citation type="journal article" date="2019" name="G3 (Bethesda)">
        <title>Hybrid Assembly of the Genome of the Entomopathogenic Nematode Steinernema carpocapsae Identifies the X-Chromosome.</title>
        <authorList>
            <person name="Serra L."/>
            <person name="Macchietto M."/>
            <person name="Macias-Munoz A."/>
            <person name="McGill C.J."/>
            <person name="Rodriguez I.M."/>
            <person name="Rodriguez B."/>
            <person name="Murad R."/>
            <person name="Mortazavi A."/>
        </authorList>
    </citation>
    <scope>NUCLEOTIDE SEQUENCE [LARGE SCALE GENOMIC DNA]</scope>
    <source>
        <strain evidence="4 5">ALL</strain>
    </source>
</reference>
<dbReference type="EMBL" id="AZBU02000002">
    <property type="protein sequence ID" value="TKR96599.1"/>
    <property type="molecule type" value="Genomic_DNA"/>
</dbReference>
<dbReference type="PANTHER" id="PTHR13211">
    <property type="entry name" value="TELOMERASE CAJAL BODY PROTEIN 1"/>
    <property type="match status" value="1"/>
</dbReference>
<dbReference type="Proteomes" id="UP000298663">
    <property type="component" value="Unassembled WGS sequence"/>
</dbReference>
<dbReference type="InterPro" id="IPR001680">
    <property type="entry name" value="WD40_rpt"/>
</dbReference>
<gene>
    <name evidence="4" type="ORF">L596_010598</name>
</gene>
<dbReference type="OrthoDB" id="239865at2759"/>
<dbReference type="PANTHER" id="PTHR13211:SF0">
    <property type="entry name" value="TELOMERASE CAJAL BODY PROTEIN 1"/>
    <property type="match status" value="1"/>
</dbReference>
<protein>
    <recommendedName>
        <fullName evidence="2">WD repeat-containing protein 79</fullName>
    </recommendedName>
</protein>
<dbReference type="SMART" id="SM00320">
    <property type="entry name" value="WD40"/>
    <property type="match status" value="5"/>
</dbReference>
<dbReference type="STRING" id="34508.A0A4U5PIY3"/>
<proteinExistence type="inferred from homology"/>
<evidence type="ECO:0000256" key="1">
    <source>
        <dbReference type="ARBA" id="ARBA00038279"/>
    </source>
</evidence>
<organism evidence="4 5">
    <name type="scientific">Steinernema carpocapsae</name>
    <name type="common">Entomopathogenic nematode</name>
    <dbReference type="NCBI Taxonomy" id="34508"/>
    <lineage>
        <taxon>Eukaryota</taxon>
        <taxon>Metazoa</taxon>
        <taxon>Ecdysozoa</taxon>
        <taxon>Nematoda</taxon>
        <taxon>Chromadorea</taxon>
        <taxon>Rhabditida</taxon>
        <taxon>Tylenchina</taxon>
        <taxon>Panagrolaimomorpha</taxon>
        <taxon>Strongyloidoidea</taxon>
        <taxon>Steinernematidae</taxon>
        <taxon>Steinernema</taxon>
    </lineage>
</organism>
<dbReference type="GO" id="GO:0030576">
    <property type="term" value="P:Cajal body organization"/>
    <property type="evidence" value="ECO:0007669"/>
    <property type="project" value="TreeGrafter"/>
</dbReference>
<evidence type="ECO:0000256" key="3">
    <source>
        <dbReference type="PROSITE-ProRule" id="PRU00221"/>
    </source>
</evidence>
<name>A0A4U5PIY3_STECR</name>
<dbReference type="Gene3D" id="2.130.10.10">
    <property type="entry name" value="YVTN repeat-like/Quinoprotein amine dehydrogenase"/>
    <property type="match status" value="1"/>
</dbReference>
<dbReference type="PROSITE" id="PS50082">
    <property type="entry name" value="WD_REPEATS_2"/>
    <property type="match status" value="1"/>
</dbReference>
<sequence length="412" mass="46482">MTIEASVGQVIEALVEQVVQATKDPSEVKPVQIANPDLEKITASLAPISKLEFTKARKENIYGISCEWSPCGRYLLTNSADNKARVFVLSDYNELTLKTAVPRPTRIDCVRWNHDGTLFATTCQDLPVQIWDLEGKIRATVGLPEERSAEIRRAFSLAFSQDGLWLFVGYKSRIRWYDARNFSFEADNELYHKKKDESVGPHGLISCLAVNPRDPQQIAIGGYDNIIRLHHLNPPVRTIQLLEVPGPATHLEFSQDGWKLFVGTRKADWIVCFDLFDLNNPLIKWFRRPVWNQQTISFKIDRTNKYIISGSSSGDVLVYEIDTEGTIERPEADGLASIPRVEPKFRCKASLGTVCGLSLHPTRALMATIHGERIIRGPLFSDSEDENLDESMEESYNRGHLGIDNGVKLWAL</sequence>
<comment type="similarity">
    <text evidence="1">Belongs to the TCAB1 family.</text>
</comment>
<dbReference type="InterPro" id="IPR051150">
    <property type="entry name" value="SWT21/TCAB1_mRNA_Telomere"/>
</dbReference>
<dbReference type="InterPro" id="IPR015943">
    <property type="entry name" value="WD40/YVTN_repeat-like_dom_sf"/>
</dbReference>
<dbReference type="GO" id="GO:0015030">
    <property type="term" value="C:Cajal body"/>
    <property type="evidence" value="ECO:0007669"/>
    <property type="project" value="TreeGrafter"/>
</dbReference>
<evidence type="ECO:0000313" key="5">
    <source>
        <dbReference type="Proteomes" id="UP000298663"/>
    </source>
</evidence>
<dbReference type="InterPro" id="IPR036322">
    <property type="entry name" value="WD40_repeat_dom_sf"/>
</dbReference>
<dbReference type="AlphaFoldDB" id="A0A4U5PIY3"/>
<reference evidence="4 5" key="1">
    <citation type="journal article" date="2015" name="Genome Biol.">
        <title>Comparative genomics of Steinernema reveals deeply conserved gene regulatory networks.</title>
        <authorList>
            <person name="Dillman A.R."/>
            <person name="Macchietto M."/>
            <person name="Porter C.F."/>
            <person name="Rogers A."/>
            <person name="Williams B."/>
            <person name="Antoshechkin I."/>
            <person name="Lee M.M."/>
            <person name="Goodwin Z."/>
            <person name="Lu X."/>
            <person name="Lewis E.E."/>
            <person name="Goodrich-Blair H."/>
            <person name="Stock S.P."/>
            <person name="Adams B.J."/>
            <person name="Sternberg P.W."/>
            <person name="Mortazavi A."/>
        </authorList>
    </citation>
    <scope>NUCLEOTIDE SEQUENCE [LARGE SCALE GENOMIC DNA]</scope>
    <source>
        <strain evidence="4 5">ALL</strain>
    </source>
</reference>
<comment type="caution">
    <text evidence="4">The sequence shown here is derived from an EMBL/GenBank/DDBJ whole genome shotgun (WGS) entry which is preliminary data.</text>
</comment>
<keyword evidence="5" id="KW-1185">Reference proteome</keyword>
<evidence type="ECO:0000313" key="4">
    <source>
        <dbReference type="EMBL" id="TKR96599.1"/>
    </source>
</evidence>
<keyword evidence="3" id="KW-0853">WD repeat</keyword>